<dbReference type="InterPro" id="IPR012337">
    <property type="entry name" value="RNaseH-like_sf"/>
</dbReference>
<dbReference type="SUPFAM" id="SSF53098">
    <property type="entry name" value="Ribonuclease H-like"/>
    <property type="match status" value="1"/>
</dbReference>
<dbReference type="Gene3D" id="3.30.420.10">
    <property type="entry name" value="Ribonuclease H-like superfamily/Ribonuclease H"/>
    <property type="match status" value="1"/>
</dbReference>
<dbReference type="Pfam" id="PF14223">
    <property type="entry name" value="Retrotran_gag_2"/>
    <property type="match status" value="1"/>
</dbReference>
<dbReference type="GO" id="GO:0008233">
    <property type="term" value="F:peptidase activity"/>
    <property type="evidence" value="ECO:0007669"/>
    <property type="project" value="UniProtKB-KW"/>
</dbReference>
<dbReference type="PANTHER" id="PTHR42648">
    <property type="entry name" value="TRANSPOSASE, PUTATIVE-RELATED"/>
    <property type="match status" value="1"/>
</dbReference>
<feature type="region of interest" description="Disordered" evidence="4">
    <location>
        <begin position="182"/>
        <end position="223"/>
    </location>
</feature>
<name>A0A6L2KEM6_TANCI</name>
<dbReference type="AlphaFoldDB" id="A0A6L2KEM6"/>
<dbReference type="EMBL" id="BKCJ010002238">
    <property type="protein sequence ID" value="GEU47210.1"/>
    <property type="molecule type" value="Genomic_DNA"/>
</dbReference>
<dbReference type="InterPro" id="IPR013103">
    <property type="entry name" value="RVT_2"/>
</dbReference>
<gene>
    <name evidence="6" type="ORF">Tci_019188</name>
</gene>
<dbReference type="InterPro" id="IPR057670">
    <property type="entry name" value="SH3_retrovirus"/>
</dbReference>
<feature type="compositionally biased region" description="Basic and acidic residues" evidence="4">
    <location>
        <begin position="186"/>
        <end position="222"/>
    </location>
</feature>
<dbReference type="Pfam" id="PF25597">
    <property type="entry name" value="SH3_retrovirus"/>
    <property type="match status" value="1"/>
</dbReference>
<feature type="compositionally biased region" description="Polar residues" evidence="4">
    <location>
        <begin position="506"/>
        <end position="516"/>
    </location>
</feature>
<evidence type="ECO:0000259" key="5">
    <source>
        <dbReference type="PROSITE" id="PS50994"/>
    </source>
</evidence>
<dbReference type="PANTHER" id="PTHR42648:SF25">
    <property type="entry name" value="RNA-DIRECTED DNA POLYMERASE"/>
    <property type="match status" value="1"/>
</dbReference>
<dbReference type="InterPro" id="IPR039537">
    <property type="entry name" value="Retrotran_Ty1/copia-like"/>
</dbReference>
<feature type="domain" description="Integrase catalytic" evidence="5">
    <location>
        <begin position="318"/>
        <end position="410"/>
    </location>
</feature>
<reference evidence="6" key="1">
    <citation type="journal article" date="2019" name="Sci. Rep.">
        <title>Draft genome of Tanacetum cinerariifolium, the natural source of mosquito coil.</title>
        <authorList>
            <person name="Yamashiro T."/>
            <person name="Shiraishi A."/>
            <person name="Satake H."/>
            <person name="Nakayama K."/>
        </authorList>
    </citation>
    <scope>NUCLEOTIDE SEQUENCE</scope>
</reference>
<protein>
    <submittedName>
        <fullName evidence="6">Zinc finger, CCHC-type</fullName>
    </submittedName>
</protein>
<dbReference type="PROSITE" id="PS50994">
    <property type="entry name" value="INTEGRASE"/>
    <property type="match status" value="1"/>
</dbReference>
<proteinExistence type="predicted"/>
<accession>A0A6L2KEM6</accession>
<organism evidence="6">
    <name type="scientific">Tanacetum cinerariifolium</name>
    <name type="common">Dalmatian daisy</name>
    <name type="synonym">Chrysanthemum cinerariifolium</name>
    <dbReference type="NCBI Taxonomy" id="118510"/>
    <lineage>
        <taxon>Eukaryota</taxon>
        <taxon>Viridiplantae</taxon>
        <taxon>Streptophyta</taxon>
        <taxon>Embryophyta</taxon>
        <taxon>Tracheophyta</taxon>
        <taxon>Spermatophyta</taxon>
        <taxon>Magnoliopsida</taxon>
        <taxon>eudicotyledons</taxon>
        <taxon>Gunneridae</taxon>
        <taxon>Pentapetalae</taxon>
        <taxon>asterids</taxon>
        <taxon>campanulids</taxon>
        <taxon>Asterales</taxon>
        <taxon>Asteraceae</taxon>
        <taxon>Asteroideae</taxon>
        <taxon>Anthemideae</taxon>
        <taxon>Anthemidinae</taxon>
        <taxon>Tanacetum</taxon>
    </lineage>
</organism>
<dbReference type="GO" id="GO:0003676">
    <property type="term" value="F:nucleic acid binding"/>
    <property type="evidence" value="ECO:0007669"/>
    <property type="project" value="InterPro"/>
</dbReference>
<dbReference type="InterPro" id="IPR054722">
    <property type="entry name" value="PolX-like_BBD"/>
</dbReference>
<dbReference type="Pfam" id="PF22936">
    <property type="entry name" value="Pol_BBD"/>
    <property type="match status" value="1"/>
</dbReference>
<dbReference type="GO" id="GO:0046872">
    <property type="term" value="F:metal ion binding"/>
    <property type="evidence" value="ECO:0007669"/>
    <property type="project" value="UniProtKB-KW"/>
</dbReference>
<feature type="region of interest" description="Disordered" evidence="4">
    <location>
        <begin position="506"/>
        <end position="556"/>
    </location>
</feature>
<evidence type="ECO:0000256" key="2">
    <source>
        <dbReference type="ARBA" id="ARBA00022723"/>
    </source>
</evidence>
<evidence type="ECO:0000256" key="1">
    <source>
        <dbReference type="ARBA" id="ARBA00022670"/>
    </source>
</evidence>
<sequence length="1224" mass="140768">MSEGKNKEIIVHKEVASFSQFQCPILKSTNYTVWALRIKTILRANGLWDIIEPMDNAQLDIKKDMTATAYLYQALPEDMILQVASCNSTKEIWEALQTRHIGVDRVQKARLQTLKIEFKMLKMKEDDSIDEFSAKLNTIEQITDLEGTTLDEIIGRLKTFEERVSLFNGSPSNNQDKLIVTNHDNSSSHEKGFKNGGQEKFRSYQDNKQDGKTKQFNNEKKPSYKFKRNNFQKGTKDSSKVRCHNCNNSRKRDKGEEIFLNEKEIKPKKYISTDESLWYLDNGASNHMTGIRTHFKEVDEKISRRVRFGDGSYVKIKDRGGEFTSREFTRYCKENGILRQLTAPYSPQQNGIVERRNRSVMSTTRSMLKAMHMPQNFWSKAIRHAVYVLNRVPTKALKDSTPYEALKDGKPNIRYLRVFGCKAYAKVTKPHLKKLDDRSRELVYLGTEPGSKAYRLFNPVSKDMIVSKDVKFKEDEGWDWKGYLDNINPSEPEWRDFIISENQTSSSRIIDEVSTQDSERNDEDSAPSPMLNNTHCDISDDDEIEQPIDNPSTPPPYTYEPNLEYAIGYTSSIESSSRPFDHTPVQGYINLSEIYDRAPKVQSDELLLLEEEPRNYKEAAQDKKWIEVMQIEINSINKNKTWKLATLPDNQKAIARMETVRLILALSAYHGWEVHHLDVKSAFLHGELKEEVYVTQPEVAACQALWLQRLLNALTSWKEEKIPGGGGVVALDFCRGRGQKFMQYMLLITLLCFSNKIPKCNVAMRRMEEIGALFRVRMWSRTSEAASIHFLFAFSCHHYSFKGAWCIFKDQNVDRGGEERRNTQVNTREMTDFNDFINDGKLIGIPMGGEVVALDRKLSDHCPIIQKDVKLDFGPKKFSAFDIWLEDRDIRNMVEDAWKIEVRSRRLYCRLWDKLKNVKFVLKEWSTKRFRAMNEKTEMFKKEPMKWELEVENRTLSEVKKQAWLKARKSWLDKENQLKGMLRRKARIKWDIEGDENYKFFHSALFSERASICLIFCCDRVEKISMDDAFLVVKEFTEEDIVEAVRGCTDDKAPGPDGFLQSELEVFNAHNEKDGVLEINGASGSRVAYDHPQCQYWLLDHQQMSFTWKEGVGVNEGEKRDVARWMRCGVGEFPFTYLGLPVAQRGRLFAVAAAWGGVAAVQQQGGCRTAAIRTGCLFGAAETAAVKGVFYFCLLFNAARCVRLAAIAPEGAFGLGSAAIEGVF</sequence>
<keyword evidence="1" id="KW-0645">Protease</keyword>
<comment type="caution">
    <text evidence="6">The sequence shown here is derived from an EMBL/GenBank/DDBJ whole genome shotgun (WGS) entry which is preliminary data.</text>
</comment>
<evidence type="ECO:0000256" key="4">
    <source>
        <dbReference type="SAM" id="MobiDB-lite"/>
    </source>
</evidence>
<evidence type="ECO:0000256" key="3">
    <source>
        <dbReference type="ARBA" id="ARBA00022801"/>
    </source>
</evidence>
<dbReference type="InterPro" id="IPR036397">
    <property type="entry name" value="RNaseH_sf"/>
</dbReference>
<evidence type="ECO:0000313" key="6">
    <source>
        <dbReference type="EMBL" id="GEU47210.1"/>
    </source>
</evidence>
<keyword evidence="3" id="KW-0378">Hydrolase</keyword>
<feature type="non-terminal residue" evidence="6">
    <location>
        <position position="1224"/>
    </location>
</feature>
<dbReference type="GO" id="GO:0006508">
    <property type="term" value="P:proteolysis"/>
    <property type="evidence" value="ECO:0007669"/>
    <property type="project" value="UniProtKB-KW"/>
</dbReference>
<dbReference type="GO" id="GO:0015074">
    <property type="term" value="P:DNA integration"/>
    <property type="evidence" value="ECO:0007669"/>
    <property type="project" value="InterPro"/>
</dbReference>
<dbReference type="Pfam" id="PF07727">
    <property type="entry name" value="RVT_2"/>
    <property type="match status" value="1"/>
</dbReference>
<keyword evidence="2" id="KW-0479">Metal-binding</keyword>
<dbReference type="InterPro" id="IPR001584">
    <property type="entry name" value="Integrase_cat-core"/>
</dbReference>